<dbReference type="OrthoDB" id="9180733at2"/>
<comment type="subunit">
    <text evidence="4">Homodimer. Interacts with PriA and DnaT. Component of the replication restart primosome. Primosome assembly occurs via a 'hand-off' mechanism. PriA binds to replication forks, subsequently PriB then DnaT bind; DnaT then displaces ssDNA to generate the helicase loading substrate.</text>
</comment>
<proteinExistence type="inferred from homology"/>
<dbReference type="AlphaFoldDB" id="A0A498C661"/>
<protein>
    <recommendedName>
        <fullName evidence="4">Replication restart protein PriB</fullName>
    </recommendedName>
</protein>
<name>A0A498C661_9GAMM</name>
<keyword evidence="2 4" id="KW-0235">DNA replication</keyword>
<keyword evidence="1 4" id="KW-0639">Primosome</keyword>
<dbReference type="SUPFAM" id="SSF50249">
    <property type="entry name" value="Nucleic acid-binding proteins"/>
    <property type="match status" value="1"/>
</dbReference>
<organism evidence="5 6">
    <name type="scientific">Alkalispirillum mobile</name>
    <dbReference type="NCBI Taxonomy" id="85925"/>
    <lineage>
        <taxon>Bacteria</taxon>
        <taxon>Pseudomonadati</taxon>
        <taxon>Pseudomonadota</taxon>
        <taxon>Gammaproteobacteria</taxon>
        <taxon>Chromatiales</taxon>
        <taxon>Ectothiorhodospiraceae</taxon>
        <taxon>Alkalispirillum</taxon>
    </lineage>
</organism>
<comment type="function">
    <text evidence="4">Involved in the restart of stalled replication forks, which reloads the replicative helicase on sites other than the origin of replication; the PriA-PriB pathway is the major replication restart pathway. During primosome assembly it facilitates complex formation between PriA and DnaT on DNA; stabilizes PriA on DNA. Stimulates the DNA unwinding activity of PriA helicase.</text>
</comment>
<evidence type="ECO:0000313" key="5">
    <source>
        <dbReference type="EMBL" id="RLK51172.1"/>
    </source>
</evidence>
<dbReference type="PROSITE" id="PS50935">
    <property type="entry name" value="SSB"/>
    <property type="match status" value="1"/>
</dbReference>
<dbReference type="HAMAP" id="MF_00720">
    <property type="entry name" value="PriB"/>
    <property type="match status" value="1"/>
</dbReference>
<reference evidence="5 6" key="1">
    <citation type="submission" date="2018-10" db="EMBL/GenBank/DDBJ databases">
        <title>Genomic Encyclopedia of Type Strains, Phase IV (KMG-IV): sequencing the most valuable type-strain genomes for metagenomic binning, comparative biology and taxonomic classification.</title>
        <authorList>
            <person name="Goeker M."/>
        </authorList>
    </citation>
    <scope>NUCLEOTIDE SEQUENCE [LARGE SCALE GENOMIC DNA]</scope>
    <source>
        <strain evidence="5 6">DSM 12769</strain>
    </source>
</reference>
<accession>A0A498C661</accession>
<dbReference type="NCBIfam" id="TIGR04418">
    <property type="entry name" value="PriB_gamma"/>
    <property type="match status" value="1"/>
</dbReference>
<keyword evidence="6" id="KW-1185">Reference proteome</keyword>
<dbReference type="GO" id="GO:0003697">
    <property type="term" value="F:single-stranded DNA binding"/>
    <property type="evidence" value="ECO:0007669"/>
    <property type="project" value="UniProtKB-UniRule"/>
</dbReference>
<evidence type="ECO:0000256" key="3">
    <source>
        <dbReference type="ARBA" id="ARBA00023125"/>
    </source>
</evidence>
<dbReference type="Proteomes" id="UP000275461">
    <property type="component" value="Unassembled WGS sequence"/>
</dbReference>
<dbReference type="InterPro" id="IPR012340">
    <property type="entry name" value="NA-bd_OB-fold"/>
</dbReference>
<dbReference type="RefSeq" id="WP_121441597.1">
    <property type="nucleotide sequence ID" value="NZ_RCDA01000001.1"/>
</dbReference>
<dbReference type="InterPro" id="IPR023646">
    <property type="entry name" value="Prisomal_replication_PriB"/>
</dbReference>
<sequence>MPDGQPSNRVIFTGVLVDRVSLRESPAGIPIARFALDHQSEQIEAGVPRSQTLRLGVRAAGKALCEGLGQLPAGTPLEVRGYLARTDQREDYKLILCARRITRLDTTEEHHQE</sequence>
<dbReference type="GO" id="GO:1990077">
    <property type="term" value="C:primosome complex"/>
    <property type="evidence" value="ECO:0007669"/>
    <property type="project" value="UniProtKB-UniRule"/>
</dbReference>
<dbReference type="EMBL" id="RCDA01000001">
    <property type="protein sequence ID" value="RLK51172.1"/>
    <property type="molecule type" value="Genomic_DNA"/>
</dbReference>
<comment type="caution">
    <text evidence="5">The sequence shown here is derived from an EMBL/GenBank/DDBJ whole genome shotgun (WGS) entry which is preliminary data.</text>
</comment>
<evidence type="ECO:0000256" key="2">
    <source>
        <dbReference type="ARBA" id="ARBA00022705"/>
    </source>
</evidence>
<comment type="similarity">
    <text evidence="4">Belongs to the PriB family.</text>
</comment>
<dbReference type="Pfam" id="PF22657">
    <property type="entry name" value="SSB_1"/>
    <property type="match status" value="1"/>
</dbReference>
<keyword evidence="3 4" id="KW-0238">DNA-binding</keyword>
<dbReference type="GO" id="GO:0006269">
    <property type="term" value="P:DNA replication, synthesis of primer"/>
    <property type="evidence" value="ECO:0007669"/>
    <property type="project" value="UniProtKB-KW"/>
</dbReference>
<evidence type="ECO:0000313" key="6">
    <source>
        <dbReference type="Proteomes" id="UP000275461"/>
    </source>
</evidence>
<dbReference type="InterPro" id="IPR000424">
    <property type="entry name" value="Primosome_PriB/ssb"/>
</dbReference>
<gene>
    <name evidence="4" type="primary">priB</name>
    <name evidence="5" type="ORF">DFR31_1092</name>
</gene>
<dbReference type="PIRSF" id="PIRSF003135">
    <property type="entry name" value="Primosomal_n"/>
    <property type="match status" value="1"/>
</dbReference>
<dbReference type="Gene3D" id="2.40.50.140">
    <property type="entry name" value="Nucleic acid-binding proteins"/>
    <property type="match status" value="1"/>
</dbReference>
<evidence type="ECO:0000256" key="4">
    <source>
        <dbReference type="HAMAP-Rule" id="MF_00720"/>
    </source>
</evidence>
<evidence type="ECO:0000256" key="1">
    <source>
        <dbReference type="ARBA" id="ARBA00022515"/>
    </source>
</evidence>